<feature type="compositionally biased region" description="Low complexity" evidence="1">
    <location>
        <begin position="164"/>
        <end position="173"/>
    </location>
</feature>
<evidence type="ECO:0000313" key="3">
    <source>
        <dbReference type="Proteomes" id="UP001194468"/>
    </source>
</evidence>
<evidence type="ECO:0000313" key="2">
    <source>
        <dbReference type="EMBL" id="KAF8439908.1"/>
    </source>
</evidence>
<name>A0AAD4BUN8_BOLED</name>
<feature type="compositionally biased region" description="Polar residues" evidence="1">
    <location>
        <begin position="178"/>
        <end position="187"/>
    </location>
</feature>
<accession>A0AAD4BUN8</accession>
<gene>
    <name evidence="2" type="ORF">L210DRAFT_3540954</name>
</gene>
<dbReference type="EMBL" id="WHUW01000013">
    <property type="protein sequence ID" value="KAF8439908.1"/>
    <property type="molecule type" value="Genomic_DNA"/>
</dbReference>
<sequence length="224" mass="25179">MLFYLQSLVLVARRAAGKTLEDRTPESLSFSTAERDARAWAGVGDLVDSMIEGRVVLEKIKVLESRIKYQIEKLVRIADDPLAFRPNPQNLVDNDPNVELFPRLPSPHLRLFPSSLRSVTFSWVNIKAPEIEAVLWSSVVNRLFLDAPLVEDIHFEGSPKEPLHSLTPLPTTPKNHDQTQPFSTQTSCTNTLMHSPHLPYASLIYVLCVGQILVSSPYPPFSPR</sequence>
<keyword evidence="3" id="KW-1185">Reference proteome</keyword>
<feature type="region of interest" description="Disordered" evidence="1">
    <location>
        <begin position="159"/>
        <end position="187"/>
    </location>
</feature>
<evidence type="ECO:0000256" key="1">
    <source>
        <dbReference type="SAM" id="MobiDB-lite"/>
    </source>
</evidence>
<comment type="caution">
    <text evidence="2">The sequence shown here is derived from an EMBL/GenBank/DDBJ whole genome shotgun (WGS) entry which is preliminary data.</text>
</comment>
<organism evidence="2 3">
    <name type="scientific">Boletus edulis BED1</name>
    <dbReference type="NCBI Taxonomy" id="1328754"/>
    <lineage>
        <taxon>Eukaryota</taxon>
        <taxon>Fungi</taxon>
        <taxon>Dikarya</taxon>
        <taxon>Basidiomycota</taxon>
        <taxon>Agaricomycotina</taxon>
        <taxon>Agaricomycetes</taxon>
        <taxon>Agaricomycetidae</taxon>
        <taxon>Boletales</taxon>
        <taxon>Boletineae</taxon>
        <taxon>Boletaceae</taxon>
        <taxon>Boletoideae</taxon>
        <taxon>Boletus</taxon>
    </lineage>
</organism>
<reference evidence="2" key="2">
    <citation type="journal article" date="2020" name="Nat. Commun.">
        <title>Large-scale genome sequencing of mycorrhizal fungi provides insights into the early evolution of symbiotic traits.</title>
        <authorList>
            <person name="Miyauchi S."/>
            <person name="Kiss E."/>
            <person name="Kuo A."/>
            <person name="Drula E."/>
            <person name="Kohler A."/>
            <person name="Sanchez-Garcia M."/>
            <person name="Morin E."/>
            <person name="Andreopoulos B."/>
            <person name="Barry K.W."/>
            <person name="Bonito G."/>
            <person name="Buee M."/>
            <person name="Carver A."/>
            <person name="Chen C."/>
            <person name="Cichocki N."/>
            <person name="Clum A."/>
            <person name="Culley D."/>
            <person name="Crous P.W."/>
            <person name="Fauchery L."/>
            <person name="Girlanda M."/>
            <person name="Hayes R.D."/>
            <person name="Keri Z."/>
            <person name="LaButti K."/>
            <person name="Lipzen A."/>
            <person name="Lombard V."/>
            <person name="Magnuson J."/>
            <person name="Maillard F."/>
            <person name="Murat C."/>
            <person name="Nolan M."/>
            <person name="Ohm R.A."/>
            <person name="Pangilinan J."/>
            <person name="Pereira M.F."/>
            <person name="Perotto S."/>
            <person name="Peter M."/>
            <person name="Pfister S."/>
            <person name="Riley R."/>
            <person name="Sitrit Y."/>
            <person name="Stielow J.B."/>
            <person name="Szollosi G."/>
            <person name="Zifcakova L."/>
            <person name="Stursova M."/>
            <person name="Spatafora J.W."/>
            <person name="Tedersoo L."/>
            <person name="Vaario L.M."/>
            <person name="Yamada A."/>
            <person name="Yan M."/>
            <person name="Wang P."/>
            <person name="Xu J."/>
            <person name="Bruns T."/>
            <person name="Baldrian P."/>
            <person name="Vilgalys R."/>
            <person name="Dunand C."/>
            <person name="Henrissat B."/>
            <person name="Grigoriev I.V."/>
            <person name="Hibbett D."/>
            <person name="Nagy L.G."/>
            <person name="Martin F.M."/>
        </authorList>
    </citation>
    <scope>NUCLEOTIDE SEQUENCE</scope>
    <source>
        <strain evidence="2">BED1</strain>
    </source>
</reference>
<dbReference type="AlphaFoldDB" id="A0AAD4BUN8"/>
<reference evidence="2" key="1">
    <citation type="submission" date="2019-10" db="EMBL/GenBank/DDBJ databases">
        <authorList>
            <consortium name="DOE Joint Genome Institute"/>
            <person name="Kuo A."/>
            <person name="Miyauchi S."/>
            <person name="Kiss E."/>
            <person name="Drula E."/>
            <person name="Kohler A."/>
            <person name="Sanchez-Garcia M."/>
            <person name="Andreopoulos B."/>
            <person name="Barry K.W."/>
            <person name="Bonito G."/>
            <person name="Buee M."/>
            <person name="Carver A."/>
            <person name="Chen C."/>
            <person name="Cichocki N."/>
            <person name="Clum A."/>
            <person name="Culley D."/>
            <person name="Crous P.W."/>
            <person name="Fauchery L."/>
            <person name="Girlanda M."/>
            <person name="Hayes R."/>
            <person name="Keri Z."/>
            <person name="LaButti K."/>
            <person name="Lipzen A."/>
            <person name="Lombard V."/>
            <person name="Magnuson J."/>
            <person name="Maillard F."/>
            <person name="Morin E."/>
            <person name="Murat C."/>
            <person name="Nolan M."/>
            <person name="Ohm R."/>
            <person name="Pangilinan J."/>
            <person name="Pereira M."/>
            <person name="Perotto S."/>
            <person name="Peter M."/>
            <person name="Riley R."/>
            <person name="Sitrit Y."/>
            <person name="Stielow B."/>
            <person name="Szollosi G."/>
            <person name="Zifcakova L."/>
            <person name="Stursova M."/>
            <person name="Spatafora J.W."/>
            <person name="Tedersoo L."/>
            <person name="Vaario L.-M."/>
            <person name="Yamada A."/>
            <person name="Yan M."/>
            <person name="Wang P."/>
            <person name="Xu J."/>
            <person name="Bruns T."/>
            <person name="Baldrian P."/>
            <person name="Vilgalys R."/>
            <person name="Henrissat B."/>
            <person name="Grigoriev I.V."/>
            <person name="Hibbett D."/>
            <person name="Nagy L.G."/>
            <person name="Martin F.M."/>
        </authorList>
    </citation>
    <scope>NUCLEOTIDE SEQUENCE</scope>
    <source>
        <strain evidence="2">BED1</strain>
    </source>
</reference>
<proteinExistence type="predicted"/>
<dbReference type="Proteomes" id="UP001194468">
    <property type="component" value="Unassembled WGS sequence"/>
</dbReference>
<protein>
    <submittedName>
        <fullName evidence="2">Uncharacterized protein</fullName>
    </submittedName>
</protein>